<keyword evidence="1" id="KW-0378">Hydrolase</keyword>
<dbReference type="SUPFAM" id="SSF51445">
    <property type="entry name" value="(Trans)glycosidases"/>
    <property type="match status" value="1"/>
</dbReference>
<evidence type="ECO:0000256" key="2">
    <source>
        <dbReference type="ARBA" id="ARBA00023295"/>
    </source>
</evidence>
<evidence type="ECO:0000259" key="3">
    <source>
        <dbReference type="Pfam" id="PF02449"/>
    </source>
</evidence>
<reference evidence="4" key="1">
    <citation type="submission" date="2020-10" db="EMBL/GenBank/DDBJ databases">
        <title>Taxonomic study of unclassified bacteria belonging to the class Ktedonobacteria.</title>
        <authorList>
            <person name="Yabe S."/>
            <person name="Wang C.M."/>
            <person name="Zheng Y."/>
            <person name="Sakai Y."/>
            <person name="Cavaletti L."/>
            <person name="Monciardini P."/>
            <person name="Donadio S."/>
        </authorList>
    </citation>
    <scope>NUCLEOTIDE SEQUENCE</scope>
    <source>
        <strain evidence="4">ID150040</strain>
    </source>
</reference>
<dbReference type="EMBL" id="BNJK01000001">
    <property type="protein sequence ID" value="GHO93056.1"/>
    <property type="molecule type" value="Genomic_DNA"/>
</dbReference>
<dbReference type="GO" id="GO:0005975">
    <property type="term" value="P:carbohydrate metabolic process"/>
    <property type="evidence" value="ECO:0007669"/>
    <property type="project" value="InterPro"/>
</dbReference>
<organism evidence="4 5">
    <name type="scientific">Reticulibacter mediterranei</name>
    <dbReference type="NCBI Taxonomy" id="2778369"/>
    <lineage>
        <taxon>Bacteria</taxon>
        <taxon>Bacillati</taxon>
        <taxon>Chloroflexota</taxon>
        <taxon>Ktedonobacteria</taxon>
        <taxon>Ktedonobacterales</taxon>
        <taxon>Reticulibacteraceae</taxon>
        <taxon>Reticulibacter</taxon>
    </lineage>
</organism>
<keyword evidence="2" id="KW-0326">Glycosidase</keyword>
<dbReference type="PANTHER" id="PTHR36447">
    <property type="entry name" value="BETA-GALACTOSIDASE GANA"/>
    <property type="match status" value="1"/>
</dbReference>
<dbReference type="InterPro" id="IPR013529">
    <property type="entry name" value="Glyco_hydro_42_N"/>
</dbReference>
<dbReference type="Proteomes" id="UP000597444">
    <property type="component" value="Unassembled WGS sequence"/>
</dbReference>
<keyword evidence="5" id="KW-1185">Reference proteome</keyword>
<dbReference type="PANTHER" id="PTHR36447:SF1">
    <property type="entry name" value="BETA-GALACTOSIDASE GANA"/>
    <property type="match status" value="1"/>
</dbReference>
<sequence length="1029" mass="115444">MSYTYPGADQPSTPISIIVFHEPSYPHLYTETTLARIIPGEFQVADAAELATKLAQGCRTLISFHGPYFPKEAWSAILSFLETGGNLVVFGGMPFTRPIRSDGDTEPEQQTYTDQLYLGPFFQLDLASTDLQLVAADSAAFLADCPLSLAEDGKNDTFWSCYPKLCQVSDHPEDLGSGGPLDTLLTPLLFATSTSSYGMLRRATPAFLLDQQHGRFQGGRWLISPWQPATEQAWCRNEEAIRRMIALANTGCTLLDVRPTLASYWPHEAPSLVVSARSYTEQAAEIQIDLTLHTPFAEREPQHLRVTLPASTLRQETTVALPGLRQPGLYRVEGRYTVANGPSLFLETGFWVWDEALVESTHGKRLTAGRDYLYQNGEIFPLFGTTYMDSRVQRKFLHLPNPARWDADFAEMKASGINLIRTGIWSAWREFMPTVGVTSEAMLRALDAFVLTACKHDIQVIFTFFTFFPPLFEGKNPWLDPRSLQGQRDFIATLTRRYADVHLLSWDLINEPSFGDPKQIFAERAIPNYDRLEQAAFRRWLAERYTLTDLQLRWRLSPTDLASWEQITPPALNDYSFSIMDNAAARHMLKVMDFTHFSQEMFAIWAADMYATIRATGNHMLIGVGQDEGRTRPTPQFYAPAVDYTTTHPWWNTDDLLWDMLLDKTLEKPNLIQETGVMLVRDVDGRPWRSEQECADLLERKLITGLIGRGAGLIQWLWHINSYMDNDNENSIGLVRADGSIKPEFEAMLGVGQLMQALQRQLIEPESVPDLWLVVPYSQWFLRSDLALEVTRRAIRTLGYDLGIIPQVVGEHQLQAALAAQPSPRFLLVPGVQTFSEQAWQILSDYVEGGATLFVSGTITRDIHNLAIHPDLFAGLESDLIEQPVSRYEELHLPSGEKLRVTFGGTKIAYVRKNHNQLLISEQGSGRIIWSGLPLELSDSPGVLWQVYQFVLGEAGFVRGETQAESPLLVARKPLKDGTLILFVSESAARQQVTLDEAGIQVEVASNRAGAVIVKNDATFEAFGGVAIV</sequence>
<dbReference type="CDD" id="cd03143">
    <property type="entry name" value="A4_beta-galactosidase_middle_domain"/>
    <property type="match status" value="1"/>
</dbReference>
<evidence type="ECO:0000256" key="1">
    <source>
        <dbReference type="ARBA" id="ARBA00022801"/>
    </source>
</evidence>
<dbReference type="RefSeq" id="WP_220203861.1">
    <property type="nucleotide sequence ID" value="NZ_BNJK01000001.1"/>
</dbReference>
<comment type="caution">
    <text evidence="4">The sequence shown here is derived from an EMBL/GenBank/DDBJ whole genome shotgun (WGS) entry which is preliminary data.</text>
</comment>
<dbReference type="AlphaFoldDB" id="A0A8J3IEU1"/>
<dbReference type="Gene3D" id="3.20.20.80">
    <property type="entry name" value="Glycosidases"/>
    <property type="match status" value="1"/>
</dbReference>
<dbReference type="InterPro" id="IPR017853">
    <property type="entry name" value="GH"/>
</dbReference>
<gene>
    <name evidence="4" type="ORF">KSF_031040</name>
</gene>
<proteinExistence type="predicted"/>
<dbReference type="Pfam" id="PF02449">
    <property type="entry name" value="Glyco_hydro_42"/>
    <property type="match status" value="1"/>
</dbReference>
<feature type="domain" description="Glycoside hydrolase family 42 N-terminal" evidence="3">
    <location>
        <begin position="492"/>
        <end position="620"/>
    </location>
</feature>
<evidence type="ECO:0000313" key="5">
    <source>
        <dbReference type="Proteomes" id="UP000597444"/>
    </source>
</evidence>
<dbReference type="GO" id="GO:0009341">
    <property type="term" value="C:beta-galactosidase complex"/>
    <property type="evidence" value="ECO:0007669"/>
    <property type="project" value="InterPro"/>
</dbReference>
<name>A0A8J3IEU1_9CHLR</name>
<dbReference type="InterPro" id="IPR003476">
    <property type="entry name" value="Glyco_hydro_42"/>
</dbReference>
<accession>A0A8J3IEU1</accession>
<dbReference type="GO" id="GO:0004565">
    <property type="term" value="F:beta-galactosidase activity"/>
    <property type="evidence" value="ECO:0007669"/>
    <property type="project" value="InterPro"/>
</dbReference>
<evidence type="ECO:0000313" key="4">
    <source>
        <dbReference type="EMBL" id="GHO93056.1"/>
    </source>
</evidence>
<protein>
    <recommendedName>
        <fullName evidence="3">Glycoside hydrolase family 42 N-terminal domain-containing protein</fullName>
    </recommendedName>
</protein>